<name>A0A919D6N9_9ACTN</name>
<organism evidence="1 2">
    <name type="scientific">Streptomyces alanosinicus</name>
    <dbReference type="NCBI Taxonomy" id="68171"/>
    <lineage>
        <taxon>Bacteria</taxon>
        <taxon>Bacillati</taxon>
        <taxon>Actinomycetota</taxon>
        <taxon>Actinomycetes</taxon>
        <taxon>Kitasatosporales</taxon>
        <taxon>Streptomycetaceae</taxon>
        <taxon>Streptomyces</taxon>
    </lineage>
</organism>
<evidence type="ECO:0000313" key="2">
    <source>
        <dbReference type="Proteomes" id="UP000655443"/>
    </source>
</evidence>
<dbReference type="Proteomes" id="UP000655443">
    <property type="component" value="Unassembled WGS sequence"/>
</dbReference>
<proteinExistence type="predicted"/>
<keyword evidence="2" id="KW-1185">Reference proteome</keyword>
<sequence length="276" mass="29613">MPARPPYEAVGTLSDTASVVLYTRAFTSQIASHTLMALQDFAVQQGWTVVHEVYDLAPLESARRHRTGWRTVERALVRGEATGLLAPAEQEIAWYAGDRVALRVWLLGIPAFAVYPQAGSCLRTPDTAGAVALPSGAGAPVDRQLSRSYPLNPASLRQVRTDAITRLTVLGWPGNIMSAVRVLAILTANAIVHATPASGTDAQMTVLLAVTEDDELRIDVQDPSPKFRDSEAALNGEKGRGLLEARLLGAEVSWSLAEDGRSKTVRARMVPGEVPA</sequence>
<protein>
    <recommendedName>
        <fullName evidence="3">ATP-binding protein</fullName>
    </recommendedName>
</protein>
<dbReference type="InterPro" id="IPR036890">
    <property type="entry name" value="HATPase_C_sf"/>
</dbReference>
<gene>
    <name evidence="1" type="ORF">GCM10010339_87260</name>
</gene>
<evidence type="ECO:0008006" key="3">
    <source>
        <dbReference type="Google" id="ProtNLM"/>
    </source>
</evidence>
<dbReference type="CDD" id="cd16936">
    <property type="entry name" value="HATPase_RsbW-like"/>
    <property type="match status" value="1"/>
</dbReference>
<accession>A0A919D6N9</accession>
<dbReference type="AlphaFoldDB" id="A0A919D6N9"/>
<dbReference type="Gene3D" id="3.30.565.10">
    <property type="entry name" value="Histidine kinase-like ATPase, C-terminal domain"/>
    <property type="match status" value="1"/>
</dbReference>
<dbReference type="EMBL" id="BMVG01000054">
    <property type="protein sequence ID" value="GHE14791.1"/>
    <property type="molecule type" value="Genomic_DNA"/>
</dbReference>
<evidence type="ECO:0000313" key="1">
    <source>
        <dbReference type="EMBL" id="GHE14791.1"/>
    </source>
</evidence>
<reference evidence="1" key="2">
    <citation type="submission" date="2020-09" db="EMBL/GenBank/DDBJ databases">
        <authorList>
            <person name="Sun Q."/>
            <person name="Ohkuma M."/>
        </authorList>
    </citation>
    <scope>NUCLEOTIDE SEQUENCE</scope>
    <source>
        <strain evidence="1">JCM 4714</strain>
    </source>
</reference>
<reference evidence="1" key="1">
    <citation type="journal article" date="2014" name="Int. J. Syst. Evol. Microbiol.">
        <title>Complete genome sequence of Corynebacterium casei LMG S-19264T (=DSM 44701T), isolated from a smear-ripened cheese.</title>
        <authorList>
            <consortium name="US DOE Joint Genome Institute (JGI-PGF)"/>
            <person name="Walter F."/>
            <person name="Albersmeier A."/>
            <person name="Kalinowski J."/>
            <person name="Ruckert C."/>
        </authorList>
    </citation>
    <scope>NUCLEOTIDE SEQUENCE</scope>
    <source>
        <strain evidence="1">JCM 4714</strain>
    </source>
</reference>
<dbReference type="RefSeq" id="WP_189959077.1">
    <property type="nucleotide sequence ID" value="NZ_BMVG01000054.1"/>
</dbReference>
<comment type="caution">
    <text evidence="1">The sequence shown here is derived from an EMBL/GenBank/DDBJ whole genome shotgun (WGS) entry which is preliminary data.</text>
</comment>